<dbReference type="GO" id="GO:0003700">
    <property type="term" value="F:DNA-binding transcription factor activity"/>
    <property type="evidence" value="ECO:0007669"/>
    <property type="project" value="TreeGrafter"/>
</dbReference>
<dbReference type="InterPro" id="IPR029016">
    <property type="entry name" value="GAF-like_dom_sf"/>
</dbReference>
<dbReference type="Proteomes" id="UP000186914">
    <property type="component" value="Unassembled WGS sequence"/>
</dbReference>
<evidence type="ECO:0000256" key="3">
    <source>
        <dbReference type="ARBA" id="ARBA00023163"/>
    </source>
</evidence>
<evidence type="ECO:0000313" key="7">
    <source>
        <dbReference type="Proteomes" id="UP000186914"/>
    </source>
</evidence>
<name>A0A1N7CL25_9EURY</name>
<organism evidence="6 7">
    <name type="scientific">Haladaptatus litoreus</name>
    <dbReference type="NCBI Taxonomy" id="553468"/>
    <lineage>
        <taxon>Archaea</taxon>
        <taxon>Methanobacteriati</taxon>
        <taxon>Methanobacteriota</taxon>
        <taxon>Stenosarchaea group</taxon>
        <taxon>Halobacteria</taxon>
        <taxon>Halobacteriales</taxon>
        <taxon>Haladaptataceae</taxon>
        <taxon>Haladaptatus</taxon>
    </lineage>
</organism>
<gene>
    <name evidence="6" type="ORF">SAMN05421858_3081</name>
</gene>
<dbReference type="Pfam" id="PF01614">
    <property type="entry name" value="IclR_C"/>
    <property type="match status" value="1"/>
</dbReference>
<evidence type="ECO:0000259" key="4">
    <source>
        <dbReference type="PROSITE" id="PS51077"/>
    </source>
</evidence>
<reference evidence="7" key="1">
    <citation type="submission" date="2017-01" db="EMBL/GenBank/DDBJ databases">
        <authorList>
            <person name="Varghese N."/>
            <person name="Submissions S."/>
        </authorList>
    </citation>
    <scope>NUCLEOTIDE SEQUENCE [LARGE SCALE GENOMIC DNA]</scope>
    <source>
        <strain evidence="7">CGMCC 1.7737</strain>
    </source>
</reference>
<evidence type="ECO:0000256" key="2">
    <source>
        <dbReference type="ARBA" id="ARBA00023125"/>
    </source>
</evidence>
<keyword evidence="2" id="KW-0238">DNA-binding</keyword>
<dbReference type="InterPro" id="IPR036388">
    <property type="entry name" value="WH-like_DNA-bd_sf"/>
</dbReference>
<feature type="domain" description="HTH iclR-type" evidence="4">
    <location>
        <begin position="8"/>
        <end position="67"/>
    </location>
</feature>
<dbReference type="SUPFAM" id="SSF55781">
    <property type="entry name" value="GAF domain-like"/>
    <property type="match status" value="1"/>
</dbReference>
<dbReference type="RefSeq" id="WP_076431049.1">
    <property type="nucleotide sequence ID" value="NZ_FTNO01000003.1"/>
</dbReference>
<dbReference type="SMART" id="SM00346">
    <property type="entry name" value="HTH_ICLR"/>
    <property type="match status" value="1"/>
</dbReference>
<protein>
    <submittedName>
        <fullName evidence="6">Transcriptional regulator, IclR family</fullName>
    </submittedName>
</protein>
<dbReference type="InterPro" id="IPR011991">
    <property type="entry name" value="ArsR-like_HTH"/>
</dbReference>
<evidence type="ECO:0000259" key="5">
    <source>
        <dbReference type="PROSITE" id="PS51078"/>
    </source>
</evidence>
<dbReference type="AlphaFoldDB" id="A0A1N7CL25"/>
<dbReference type="InterPro" id="IPR005471">
    <property type="entry name" value="Tscrpt_reg_IclR_N"/>
</dbReference>
<dbReference type="Gene3D" id="3.30.450.40">
    <property type="match status" value="1"/>
</dbReference>
<dbReference type="GO" id="GO:0003677">
    <property type="term" value="F:DNA binding"/>
    <property type="evidence" value="ECO:0007669"/>
    <property type="project" value="UniProtKB-KW"/>
</dbReference>
<dbReference type="Pfam" id="PF09339">
    <property type="entry name" value="HTH_IclR"/>
    <property type="match status" value="1"/>
</dbReference>
<dbReference type="OrthoDB" id="14763at2157"/>
<keyword evidence="3" id="KW-0804">Transcription</keyword>
<proteinExistence type="predicted"/>
<dbReference type="PANTHER" id="PTHR30136">
    <property type="entry name" value="HELIX-TURN-HELIX TRANSCRIPTIONAL REGULATOR, ICLR FAMILY"/>
    <property type="match status" value="1"/>
</dbReference>
<evidence type="ECO:0000313" key="6">
    <source>
        <dbReference type="EMBL" id="SIR64316.1"/>
    </source>
</evidence>
<dbReference type="PANTHER" id="PTHR30136:SF35">
    <property type="entry name" value="HTH-TYPE TRANSCRIPTIONAL REGULATOR RV1719"/>
    <property type="match status" value="1"/>
</dbReference>
<dbReference type="PROSITE" id="PS51078">
    <property type="entry name" value="ICLR_ED"/>
    <property type="match status" value="1"/>
</dbReference>
<dbReference type="InterPro" id="IPR036390">
    <property type="entry name" value="WH_DNA-bd_sf"/>
</dbReference>
<dbReference type="EMBL" id="FTNO01000003">
    <property type="protein sequence ID" value="SIR64316.1"/>
    <property type="molecule type" value="Genomic_DNA"/>
</dbReference>
<dbReference type="InterPro" id="IPR014757">
    <property type="entry name" value="Tscrpt_reg_IclR_C"/>
</dbReference>
<dbReference type="InterPro" id="IPR050707">
    <property type="entry name" value="HTH_MetabolicPath_Reg"/>
</dbReference>
<feature type="domain" description="IclR-ED" evidence="5">
    <location>
        <begin position="68"/>
        <end position="252"/>
    </location>
</feature>
<evidence type="ECO:0000256" key="1">
    <source>
        <dbReference type="ARBA" id="ARBA00023015"/>
    </source>
</evidence>
<keyword evidence="7" id="KW-1185">Reference proteome</keyword>
<dbReference type="Gene3D" id="1.10.10.10">
    <property type="entry name" value="Winged helix-like DNA-binding domain superfamily/Winged helix DNA-binding domain"/>
    <property type="match status" value="1"/>
</dbReference>
<accession>A0A1N7CL25</accession>
<dbReference type="CDD" id="cd00090">
    <property type="entry name" value="HTH_ARSR"/>
    <property type="match status" value="1"/>
</dbReference>
<dbReference type="SUPFAM" id="SSF46785">
    <property type="entry name" value="Winged helix' DNA-binding domain"/>
    <property type="match status" value="1"/>
</dbReference>
<keyword evidence="1" id="KW-0805">Transcription regulation</keyword>
<sequence length="253" mass="27865">MGRAKNPVKAVETTATILKKVAELDGAGVTELSNHLDITKGTVHNHLTTLEEHELVVKDGNQFRLGLRFFQFGEQIKNQHKIYEVGMPEVDKLAEETGELGNILVEEHGRGIYLYRAEGENALSLDTGIGSRVYLHQTGLGKAILAHMPKDRVEAIIDEHGLEPSTTHTVSTREELFDDLERIREQGYALDMEERAEGIRCVAAPVITNDGTVRGAVSVAGPASRMRDDHLESTVPDMVMRAANVISINLSYS</sequence>
<dbReference type="PROSITE" id="PS51077">
    <property type="entry name" value="HTH_ICLR"/>
    <property type="match status" value="1"/>
</dbReference>
<dbReference type="GO" id="GO:0045892">
    <property type="term" value="P:negative regulation of DNA-templated transcription"/>
    <property type="evidence" value="ECO:0007669"/>
    <property type="project" value="TreeGrafter"/>
</dbReference>